<feature type="compositionally biased region" description="Basic and acidic residues" evidence="1">
    <location>
        <begin position="383"/>
        <end position="400"/>
    </location>
</feature>
<feature type="region of interest" description="Disordered" evidence="1">
    <location>
        <begin position="1"/>
        <end position="24"/>
    </location>
</feature>
<proteinExistence type="predicted"/>
<comment type="caution">
    <text evidence="4">The sequence shown here is derived from an EMBL/GenBank/DDBJ whole genome shotgun (WGS) entry which is preliminary data.</text>
</comment>
<dbReference type="OrthoDB" id="4336304at2"/>
<keyword evidence="5" id="KW-1185">Reference proteome</keyword>
<evidence type="ECO:0000256" key="3">
    <source>
        <dbReference type="SAM" id="SignalP"/>
    </source>
</evidence>
<dbReference type="EMBL" id="STGY01000016">
    <property type="protein sequence ID" value="THV42777.1"/>
    <property type="molecule type" value="Genomic_DNA"/>
</dbReference>
<feature type="chain" id="PRO_5021024894" evidence="3">
    <location>
        <begin position="51"/>
        <end position="400"/>
    </location>
</feature>
<protein>
    <submittedName>
        <fullName evidence="4">DUF916 domain-containing protein</fullName>
    </submittedName>
</protein>
<feature type="region of interest" description="Disordered" evidence="1">
    <location>
        <begin position="351"/>
        <end position="400"/>
    </location>
</feature>
<gene>
    <name evidence="4" type="ORF">FAB82_04455</name>
</gene>
<feature type="transmembrane region" description="Helical" evidence="2">
    <location>
        <begin position="327"/>
        <end position="344"/>
    </location>
</feature>
<feature type="signal peptide" evidence="3">
    <location>
        <begin position="1"/>
        <end position="50"/>
    </location>
</feature>
<keyword evidence="2" id="KW-0472">Membrane</keyword>
<sequence>MHSPCGAVFLQRPPRPSATRETPVSTNLHRIAAALAAASLTSLVAVPASAQDPEEEAESAAVTWGVTPSSQDGPDGRAAFDYELDPGETLIDFVGISNFAAEPLTVTVYASDAYTTAAGTFDLLPSDQAPEDVGTWVGFNETELTIEPETRVDVPFAILVPPNATPGDHVGGIVAAVSETGEEGGNEFTVERRVGARIHLRVSGELAPKLEPEIDEETYHYEVNPIEPGDLSFEYEVENTGNVRLAGDLVARVGGPWGIFEREIPVAELPQILPGDTFTGTAELERIWPLLRLDVELIVIPKAVNEADAETRLSSGSVEESLWAPPWPQAAVLAALGLIVWIAVKVRKRKRRKASEVASTPEPKPETEADSELDLESESDPEAGPKVDVDPDSEKEPTGS</sequence>
<organism evidence="4 5">
    <name type="scientific">Glycomyces buryatensis</name>
    <dbReference type="NCBI Taxonomy" id="2570927"/>
    <lineage>
        <taxon>Bacteria</taxon>
        <taxon>Bacillati</taxon>
        <taxon>Actinomycetota</taxon>
        <taxon>Actinomycetes</taxon>
        <taxon>Glycomycetales</taxon>
        <taxon>Glycomycetaceae</taxon>
        <taxon>Glycomyces</taxon>
    </lineage>
</organism>
<evidence type="ECO:0000256" key="2">
    <source>
        <dbReference type="SAM" id="Phobius"/>
    </source>
</evidence>
<dbReference type="Proteomes" id="UP000308760">
    <property type="component" value="Unassembled WGS sequence"/>
</dbReference>
<reference evidence="5" key="1">
    <citation type="submission" date="2019-04" db="EMBL/GenBank/DDBJ databases">
        <title>Nocardioides xinjiangensis sp. nov.</title>
        <authorList>
            <person name="Liu S."/>
        </authorList>
    </citation>
    <scope>NUCLEOTIDE SEQUENCE [LARGE SCALE GENOMIC DNA]</scope>
    <source>
        <strain evidence="5">18</strain>
    </source>
</reference>
<reference evidence="4 5" key="2">
    <citation type="submission" date="2019-05" db="EMBL/GenBank/DDBJ databases">
        <title>Glycomyces buryatensis sp. nov.</title>
        <authorList>
            <person name="Nikitina E."/>
        </authorList>
    </citation>
    <scope>NUCLEOTIDE SEQUENCE [LARGE SCALE GENOMIC DNA]</scope>
    <source>
        <strain evidence="4 5">18</strain>
    </source>
</reference>
<accession>A0A4S8QDW8</accession>
<keyword evidence="3" id="KW-0732">Signal</keyword>
<evidence type="ECO:0000256" key="1">
    <source>
        <dbReference type="SAM" id="MobiDB-lite"/>
    </source>
</evidence>
<evidence type="ECO:0000313" key="5">
    <source>
        <dbReference type="Proteomes" id="UP000308760"/>
    </source>
</evidence>
<evidence type="ECO:0000313" key="4">
    <source>
        <dbReference type="EMBL" id="THV42777.1"/>
    </source>
</evidence>
<dbReference type="AlphaFoldDB" id="A0A4S8QDW8"/>
<name>A0A4S8QDW8_9ACTN</name>
<keyword evidence="2" id="KW-1133">Transmembrane helix</keyword>
<feature type="compositionally biased region" description="Acidic residues" evidence="1">
    <location>
        <begin position="368"/>
        <end position="381"/>
    </location>
</feature>
<keyword evidence="2" id="KW-0812">Transmembrane</keyword>